<sequence length="310" mass="34873">MEASFPTTTLSVGGLQFTALEGSRSSARDRRRPLVLCLHGFPDHHRTWRLQIPALEAAGFRVVAPLLRGYEPSSQPIDDDYHTVRMVEDVLGFIEYLGYLRVHLVGHDWGAVIGYQVAARAPERLSSLTAMAVPHPKRLASVAALRLLPGQLRNSWYMFFFQLRLVSDVALRRNDFALIDKLWRDWSPGFTPPAEEMRLLKRTFRQPGVAAAALGYYRDMFDPITRAAATSRALMRAPVSVPTLALTGADDGCLDTRLFDLMRAEDFSHGLSVQRIAGAGHFLHQERPDEVNRRLIDFLRRHEPGDVGCD</sequence>
<dbReference type="InterPro" id="IPR000073">
    <property type="entry name" value="AB_hydrolase_1"/>
</dbReference>
<keyword evidence="4" id="KW-1185">Reference proteome</keyword>
<dbReference type="STRING" id="54.SAMN02745121_00074"/>
<name>A0A1I1SJA0_9BACT</name>
<reference evidence="4" key="1">
    <citation type="submission" date="2016-10" db="EMBL/GenBank/DDBJ databases">
        <authorList>
            <person name="Varghese N."/>
            <person name="Submissions S."/>
        </authorList>
    </citation>
    <scope>NUCLEOTIDE SEQUENCE [LARGE SCALE GENOMIC DNA]</scope>
    <source>
        <strain evidence="4">ATCC 25963</strain>
    </source>
</reference>
<dbReference type="OrthoDB" id="5338718at2"/>
<dbReference type="InterPro" id="IPR029058">
    <property type="entry name" value="AB_hydrolase_fold"/>
</dbReference>
<dbReference type="AlphaFoldDB" id="A0A1I1SJA0"/>
<dbReference type="Proteomes" id="UP000199400">
    <property type="component" value="Unassembled WGS sequence"/>
</dbReference>
<keyword evidence="1" id="KW-0378">Hydrolase</keyword>
<accession>A0A1I1SJA0</accession>
<evidence type="ECO:0000313" key="3">
    <source>
        <dbReference type="EMBL" id="SFD46567.1"/>
    </source>
</evidence>
<dbReference type="RefSeq" id="WP_096333173.1">
    <property type="nucleotide sequence ID" value="NZ_FOMX01000002.1"/>
</dbReference>
<dbReference type="GO" id="GO:0016787">
    <property type="term" value="F:hydrolase activity"/>
    <property type="evidence" value="ECO:0007669"/>
    <property type="project" value="UniProtKB-KW"/>
</dbReference>
<dbReference type="SUPFAM" id="SSF53474">
    <property type="entry name" value="alpha/beta-Hydrolases"/>
    <property type="match status" value="1"/>
</dbReference>
<dbReference type="PANTHER" id="PTHR43329">
    <property type="entry name" value="EPOXIDE HYDROLASE"/>
    <property type="match status" value="1"/>
</dbReference>
<gene>
    <name evidence="3" type="ORF">SAMN02745121_00074</name>
</gene>
<dbReference type="Pfam" id="PF00561">
    <property type="entry name" value="Abhydrolase_1"/>
    <property type="match status" value="1"/>
</dbReference>
<dbReference type="EMBL" id="FOMX01000002">
    <property type="protein sequence ID" value="SFD46567.1"/>
    <property type="molecule type" value="Genomic_DNA"/>
</dbReference>
<protein>
    <submittedName>
        <fullName evidence="3">Pimeloyl-ACP methyl ester carboxylesterase</fullName>
    </submittedName>
</protein>
<proteinExistence type="predicted"/>
<organism evidence="3 4">
    <name type="scientific">Nannocystis exedens</name>
    <dbReference type="NCBI Taxonomy" id="54"/>
    <lineage>
        <taxon>Bacteria</taxon>
        <taxon>Pseudomonadati</taxon>
        <taxon>Myxococcota</taxon>
        <taxon>Polyangia</taxon>
        <taxon>Nannocystales</taxon>
        <taxon>Nannocystaceae</taxon>
        <taxon>Nannocystis</taxon>
    </lineage>
</organism>
<evidence type="ECO:0000313" key="4">
    <source>
        <dbReference type="Proteomes" id="UP000199400"/>
    </source>
</evidence>
<dbReference type="Gene3D" id="3.40.50.1820">
    <property type="entry name" value="alpha/beta hydrolase"/>
    <property type="match status" value="1"/>
</dbReference>
<feature type="domain" description="AB hydrolase-1" evidence="2">
    <location>
        <begin position="33"/>
        <end position="287"/>
    </location>
</feature>
<evidence type="ECO:0000259" key="2">
    <source>
        <dbReference type="Pfam" id="PF00561"/>
    </source>
</evidence>
<dbReference type="InterPro" id="IPR000639">
    <property type="entry name" value="Epox_hydrolase-like"/>
</dbReference>
<evidence type="ECO:0000256" key="1">
    <source>
        <dbReference type="ARBA" id="ARBA00022801"/>
    </source>
</evidence>
<dbReference type="PRINTS" id="PR00412">
    <property type="entry name" value="EPOXHYDRLASE"/>
</dbReference>